<keyword evidence="3" id="KW-0865">Zymogen</keyword>
<dbReference type="PANTHER" id="PTHR34218">
    <property type="entry name" value="PEPTIDASE S45 PENICILLIN AMIDASE"/>
    <property type="match status" value="1"/>
</dbReference>
<dbReference type="SUPFAM" id="SSF56235">
    <property type="entry name" value="N-terminal nucleophile aminohydrolases (Ntn hydrolases)"/>
    <property type="match status" value="1"/>
</dbReference>
<dbReference type="Gene3D" id="1.10.1400.10">
    <property type="match status" value="1"/>
</dbReference>
<dbReference type="EMBL" id="BSOR01000032">
    <property type="protein sequence ID" value="GLR64472.1"/>
    <property type="molecule type" value="Genomic_DNA"/>
</dbReference>
<dbReference type="RefSeq" id="WP_027851422.1">
    <property type="nucleotide sequence ID" value="NZ_BSOR01000032.1"/>
</dbReference>
<dbReference type="InterPro" id="IPR023343">
    <property type="entry name" value="Penicillin_amidase_dom1"/>
</dbReference>
<dbReference type="InterPro" id="IPR043146">
    <property type="entry name" value="Penicillin_amidase_N_B-knob"/>
</dbReference>
<keyword evidence="2" id="KW-0378">Hydrolase</keyword>
<evidence type="ECO:0000256" key="3">
    <source>
        <dbReference type="ARBA" id="ARBA00023145"/>
    </source>
</evidence>
<evidence type="ECO:0000313" key="5">
    <source>
        <dbReference type="Proteomes" id="UP001156682"/>
    </source>
</evidence>
<dbReference type="InterPro" id="IPR002692">
    <property type="entry name" value="S45"/>
</dbReference>
<accession>A0ABQ5ZYM0</accession>
<organism evidence="4 5">
    <name type="scientific">Marinospirillum insulare</name>
    <dbReference type="NCBI Taxonomy" id="217169"/>
    <lineage>
        <taxon>Bacteria</taxon>
        <taxon>Pseudomonadati</taxon>
        <taxon>Pseudomonadota</taxon>
        <taxon>Gammaproteobacteria</taxon>
        <taxon>Oceanospirillales</taxon>
        <taxon>Oceanospirillaceae</taxon>
        <taxon>Marinospirillum</taxon>
    </lineage>
</organism>
<dbReference type="PIRSF" id="PIRSF001227">
    <property type="entry name" value="Pen_acylase"/>
    <property type="match status" value="1"/>
</dbReference>
<dbReference type="Gene3D" id="3.60.20.10">
    <property type="entry name" value="Glutamine Phosphoribosylpyrophosphate, subunit 1, domain 1"/>
    <property type="match status" value="1"/>
</dbReference>
<evidence type="ECO:0000313" key="4">
    <source>
        <dbReference type="EMBL" id="GLR64472.1"/>
    </source>
</evidence>
<comment type="caution">
    <text evidence="4">The sequence shown here is derived from an EMBL/GenBank/DDBJ whole genome shotgun (WGS) entry which is preliminary data.</text>
</comment>
<reference evidence="5" key="1">
    <citation type="journal article" date="2019" name="Int. J. Syst. Evol. Microbiol.">
        <title>The Global Catalogue of Microorganisms (GCM) 10K type strain sequencing project: providing services to taxonomists for standard genome sequencing and annotation.</title>
        <authorList>
            <consortium name="The Broad Institute Genomics Platform"/>
            <consortium name="The Broad Institute Genome Sequencing Center for Infectious Disease"/>
            <person name="Wu L."/>
            <person name="Ma J."/>
        </authorList>
    </citation>
    <scope>NUCLEOTIDE SEQUENCE [LARGE SCALE GENOMIC DNA]</scope>
    <source>
        <strain evidence="5">NBRC 100033</strain>
    </source>
</reference>
<name>A0ABQ5ZYM0_9GAMM</name>
<protein>
    <submittedName>
        <fullName evidence="4">Penicillin acylase family protein</fullName>
    </submittedName>
</protein>
<dbReference type="CDD" id="cd03747">
    <property type="entry name" value="Ntn_PGA_like"/>
    <property type="match status" value="1"/>
</dbReference>
<dbReference type="Proteomes" id="UP001156682">
    <property type="component" value="Unassembled WGS sequence"/>
</dbReference>
<evidence type="ECO:0000256" key="2">
    <source>
        <dbReference type="ARBA" id="ARBA00022801"/>
    </source>
</evidence>
<dbReference type="InterPro" id="IPR043147">
    <property type="entry name" value="Penicillin_amidase_A-knob"/>
</dbReference>
<evidence type="ECO:0000256" key="1">
    <source>
        <dbReference type="ARBA" id="ARBA00006586"/>
    </source>
</evidence>
<dbReference type="InterPro" id="IPR029055">
    <property type="entry name" value="Ntn_hydrolases_N"/>
</dbReference>
<dbReference type="Gene3D" id="1.10.439.10">
    <property type="entry name" value="Penicillin Amidohydrolase, domain 1"/>
    <property type="match status" value="1"/>
</dbReference>
<comment type="similarity">
    <text evidence="1">Belongs to the peptidase S45 family.</text>
</comment>
<dbReference type="Pfam" id="PF01804">
    <property type="entry name" value="Penicil_amidase"/>
    <property type="match status" value="1"/>
</dbReference>
<dbReference type="InterPro" id="IPR014395">
    <property type="entry name" value="Pen/GL7ACA/AHL_acylase"/>
</dbReference>
<dbReference type="PANTHER" id="PTHR34218:SF5">
    <property type="entry name" value="PENICILLIN ACYLASE FAMILY PROTEIN"/>
    <property type="match status" value="1"/>
</dbReference>
<dbReference type="Gene3D" id="2.30.120.10">
    <property type="match status" value="1"/>
</dbReference>
<proteinExistence type="inferred from homology"/>
<sequence>MKRLAIFILILLITLTLGGYWFTQQKQPQRSGEIQLEQLSQAVSVRFDERGVPHIQAATELDAYRALGYVHAQDRLFQMEMVRRLAQGQLSEVLGEKTLKIDRLFRTLRLHQHAKSYLKTQDPNSPAMQSLSAYLDGINQYQATRAKPLEFNLLGITPRPFTAEDTLSVAGYLAYSFAAAFRTEPVLTFIRDELGEEYLRIFDLSTPSQGDLSYPELSSTNTTSSLSSNKLTANDWQGLNALAKISQAALIENNLPQFEGSNAWVMAGSKTQSGKPLLAGDPHIGFSIPAVWYEAHLQTPSFELYGHFQALNPFALLGHNQEFGWSLTMFQNDDLDLIALPPNWESLDSHTELIAIKGQEPEELTLYSSEFGPIVNAALGEETPDTPIAIWWAFLETENPILEAFYDFNRANTLDKARTAASKIHAPGLNLVWANALGDIAWWAAGKIPIRDASAQPAFILNSQTDAVKKYGFYPFSDNPQEENPERGYIVSANFLPASPNKIPLHGYYNLADRGEQLIKELSQPNKQWNTQNSQAVQLGEQSGYAARLLKPLLGDLYASASSKEETLLINQLAKWQGNFPTDSYLPTVFTEFTYQLLKATFLDELGESTFENLLNTRMIDSALPLLAADPNSPWWNNHKTGETQTRQKVVGQAWQATLKHLNNTLGAKLDAWQWGKAHTLTPNHPLAAVKPLDKLFNVGSFAAPGGHELANNLSSGYTSAPWAVEYGPSTRRLIDFAEPEKALGINPVGQSGVVFDKHYSDQAQAYIEGRYYPQHLAEKAIHKNTQSTLKLVP</sequence>
<keyword evidence="5" id="KW-1185">Reference proteome</keyword>
<gene>
    <name evidence="4" type="ORF">GCM10007878_19100</name>
</gene>